<feature type="transmembrane region" description="Helical" evidence="12">
    <location>
        <begin position="96"/>
        <end position="116"/>
    </location>
</feature>
<dbReference type="AlphaFoldDB" id="A0A2H1VLJ9"/>
<dbReference type="InterPro" id="IPR004316">
    <property type="entry name" value="SWEET_rpt"/>
</dbReference>
<dbReference type="PANTHER" id="PTHR10791">
    <property type="entry name" value="RAG1-ACTIVATING PROTEIN 1"/>
    <property type="match status" value="1"/>
</dbReference>
<dbReference type="PANTHER" id="PTHR10791:SF112">
    <property type="entry name" value="SUGAR TRANSPORTER SWEET1"/>
    <property type="match status" value="1"/>
</dbReference>
<dbReference type="Pfam" id="PF03083">
    <property type="entry name" value="MtN3_slv"/>
    <property type="match status" value="2"/>
</dbReference>
<keyword evidence="6 12" id="KW-0762">Sugar transport</keyword>
<dbReference type="GO" id="GO:0005886">
    <property type="term" value="C:plasma membrane"/>
    <property type="evidence" value="ECO:0007669"/>
    <property type="project" value="UniProtKB-SubCell"/>
</dbReference>
<accession>A0A2H1VLJ9</accession>
<feature type="transmembrane region" description="Helical" evidence="12">
    <location>
        <begin position="6"/>
        <end position="29"/>
    </location>
</feature>
<dbReference type="FunFam" id="1.20.1280.290:FF:000004">
    <property type="entry name" value="Sugar transporter SWEET"/>
    <property type="match status" value="1"/>
</dbReference>
<feature type="transmembrane region" description="Helical" evidence="12">
    <location>
        <begin position="41"/>
        <end position="60"/>
    </location>
</feature>
<dbReference type="InterPro" id="IPR047664">
    <property type="entry name" value="SWEET"/>
</dbReference>
<evidence type="ECO:0000256" key="3">
    <source>
        <dbReference type="ARBA" id="ARBA00007809"/>
    </source>
</evidence>
<comment type="similarity">
    <text evidence="3 12">Belongs to the SWEET sugar transporter family.</text>
</comment>
<dbReference type="GO" id="GO:0000139">
    <property type="term" value="C:Golgi membrane"/>
    <property type="evidence" value="ECO:0007669"/>
    <property type="project" value="UniProtKB-SubCell"/>
</dbReference>
<evidence type="ECO:0000256" key="7">
    <source>
        <dbReference type="ARBA" id="ARBA00022692"/>
    </source>
</evidence>
<comment type="function">
    <text evidence="12">Mediates sugar transport across membranes.</text>
</comment>
<evidence type="ECO:0000256" key="8">
    <source>
        <dbReference type="ARBA" id="ARBA00022737"/>
    </source>
</evidence>
<keyword evidence="10" id="KW-0333">Golgi apparatus</keyword>
<keyword evidence="7 12" id="KW-0812">Transmembrane</keyword>
<evidence type="ECO:0000256" key="9">
    <source>
        <dbReference type="ARBA" id="ARBA00022989"/>
    </source>
</evidence>
<evidence type="ECO:0000256" key="12">
    <source>
        <dbReference type="RuleBase" id="RU910715"/>
    </source>
</evidence>
<evidence type="ECO:0000256" key="11">
    <source>
        <dbReference type="ARBA" id="ARBA00023136"/>
    </source>
</evidence>
<evidence type="ECO:0000256" key="4">
    <source>
        <dbReference type="ARBA" id="ARBA00022448"/>
    </source>
</evidence>
<dbReference type="OrthoDB" id="409725at2759"/>
<keyword evidence="5" id="KW-1003">Cell membrane</keyword>
<evidence type="ECO:0000256" key="2">
    <source>
        <dbReference type="ARBA" id="ARBA00004653"/>
    </source>
</evidence>
<evidence type="ECO:0000256" key="10">
    <source>
        <dbReference type="ARBA" id="ARBA00023034"/>
    </source>
</evidence>
<keyword evidence="4 12" id="KW-0813">Transport</keyword>
<evidence type="ECO:0000256" key="5">
    <source>
        <dbReference type="ARBA" id="ARBA00022475"/>
    </source>
</evidence>
<keyword evidence="9 12" id="KW-1133">Transmembrane helix</keyword>
<protein>
    <recommendedName>
        <fullName evidence="12">Sugar transporter SWEET</fullName>
    </recommendedName>
</protein>
<feature type="transmembrane region" description="Helical" evidence="12">
    <location>
        <begin position="66"/>
        <end position="89"/>
    </location>
</feature>
<feature type="transmembrane region" description="Helical" evidence="12">
    <location>
        <begin position="183"/>
        <end position="206"/>
    </location>
</feature>
<feature type="transmembrane region" description="Helical" evidence="12">
    <location>
        <begin position="158"/>
        <end position="177"/>
    </location>
</feature>
<dbReference type="EMBL" id="ODYU01003219">
    <property type="protein sequence ID" value="SOQ41676.1"/>
    <property type="molecule type" value="Genomic_DNA"/>
</dbReference>
<dbReference type="GO" id="GO:0051119">
    <property type="term" value="F:sugar transmembrane transporter activity"/>
    <property type="evidence" value="ECO:0007669"/>
    <property type="project" value="InterPro"/>
</dbReference>
<gene>
    <name evidence="13" type="ORF">SFRICE_004936</name>
</gene>
<keyword evidence="8" id="KW-0677">Repeat</keyword>
<evidence type="ECO:0000256" key="6">
    <source>
        <dbReference type="ARBA" id="ARBA00022597"/>
    </source>
</evidence>
<reference evidence="13" key="1">
    <citation type="submission" date="2016-07" db="EMBL/GenBank/DDBJ databases">
        <authorList>
            <person name="Bretaudeau A."/>
        </authorList>
    </citation>
    <scope>NUCLEOTIDE SEQUENCE</scope>
    <source>
        <strain evidence="13">Rice</strain>
        <tissue evidence="13">Whole body</tissue>
    </source>
</reference>
<name>A0A2H1VLJ9_SPOFR</name>
<feature type="transmembrane region" description="Helical" evidence="12">
    <location>
        <begin position="122"/>
        <end position="146"/>
    </location>
</feature>
<evidence type="ECO:0000313" key="13">
    <source>
        <dbReference type="EMBL" id="SOQ41676.1"/>
    </source>
</evidence>
<organism evidence="13">
    <name type="scientific">Spodoptera frugiperda</name>
    <name type="common">Fall armyworm</name>
    <dbReference type="NCBI Taxonomy" id="7108"/>
    <lineage>
        <taxon>Eukaryota</taxon>
        <taxon>Metazoa</taxon>
        <taxon>Ecdysozoa</taxon>
        <taxon>Arthropoda</taxon>
        <taxon>Hexapoda</taxon>
        <taxon>Insecta</taxon>
        <taxon>Pterygota</taxon>
        <taxon>Neoptera</taxon>
        <taxon>Endopterygota</taxon>
        <taxon>Lepidoptera</taxon>
        <taxon>Glossata</taxon>
        <taxon>Ditrysia</taxon>
        <taxon>Noctuoidea</taxon>
        <taxon>Noctuidae</taxon>
        <taxon>Amphipyrinae</taxon>
        <taxon>Spodoptera</taxon>
    </lineage>
</organism>
<sequence length="221" mass="24997">MQLTTLGNIISALAITTTILQFLSGALVCKQYVLNKTTAESSSLPFVCGMLCCYLWYLYGSYKNDNVIMIVNIVGITLMIIYTAVFYIYTFKKSVVIKQIFCLLFFLAFVISYTYIEDDSEALYVTLGFVASMFTLVTIAAPLSKLFHVVRVHSTECLPFPMILMSFFVSLLWFLYGTIQDDIFLWLTNLIGAILAIIQLSLFAIYPNKCQSPTLMKNIVE</sequence>
<evidence type="ECO:0000256" key="1">
    <source>
        <dbReference type="ARBA" id="ARBA00004651"/>
    </source>
</evidence>
<comment type="subcellular location">
    <subcellularLocation>
        <location evidence="1 12">Cell membrane</location>
        <topology evidence="1 12">Multi-pass membrane protein</topology>
    </subcellularLocation>
    <subcellularLocation>
        <location evidence="2">Golgi apparatus membrane</location>
        <topology evidence="2">Multi-pass membrane protein</topology>
    </subcellularLocation>
</comment>
<proteinExistence type="inferred from homology"/>
<keyword evidence="11 12" id="KW-0472">Membrane</keyword>
<dbReference type="Gene3D" id="1.20.1280.290">
    <property type="match status" value="2"/>
</dbReference>